<dbReference type="PANTHER" id="PTHR33993:SF14">
    <property type="entry name" value="GB|AAF24581.1"/>
    <property type="match status" value="1"/>
</dbReference>
<dbReference type="PROSITE" id="PS51819">
    <property type="entry name" value="VOC"/>
    <property type="match status" value="1"/>
</dbReference>
<accession>A0A0W0VJU6</accession>
<sequence length="125" mass="13969">MANGIPKTGEIGWNRLMTDDIEKAKAFYQDVFGWETFEVDLEGAPYFIFKLGAKKIAGLMQLPQQWQAPPHWMSFIAVENIENTINEARRLGAELIIEPKIITGLGLVALFKDPTGAVAGLYQPF</sequence>
<dbReference type="EMBL" id="LNYK01000026">
    <property type="protein sequence ID" value="KTD20356.1"/>
    <property type="molecule type" value="Genomic_DNA"/>
</dbReference>
<proteinExistence type="predicted"/>
<dbReference type="InterPro" id="IPR029068">
    <property type="entry name" value="Glyas_Bleomycin-R_OHBP_Dase"/>
</dbReference>
<evidence type="ECO:0000259" key="1">
    <source>
        <dbReference type="PROSITE" id="PS51819"/>
    </source>
</evidence>
<evidence type="ECO:0000313" key="3">
    <source>
        <dbReference type="Proteomes" id="UP000054997"/>
    </source>
</evidence>
<dbReference type="SUPFAM" id="SSF54593">
    <property type="entry name" value="Glyoxalase/Bleomycin resistance protein/Dihydroxybiphenyl dioxygenase"/>
    <property type="match status" value="1"/>
</dbReference>
<dbReference type="STRING" id="45068.Llon_1709"/>
<dbReference type="PANTHER" id="PTHR33993">
    <property type="entry name" value="GLYOXALASE-RELATED"/>
    <property type="match status" value="1"/>
</dbReference>
<protein>
    <submittedName>
        <fullName evidence="2">Glyoxalase/bleomycin resistance protein</fullName>
    </submittedName>
</protein>
<gene>
    <name evidence="2" type="ORF">Llon_1709</name>
</gene>
<dbReference type="CDD" id="cd07247">
    <property type="entry name" value="SgaA_N_like"/>
    <property type="match status" value="1"/>
</dbReference>
<reference evidence="2 3" key="1">
    <citation type="submission" date="2015-11" db="EMBL/GenBank/DDBJ databases">
        <title>Genomic analysis of 38 Legionella species identifies large and diverse effector repertoires.</title>
        <authorList>
            <person name="Burstein D."/>
            <person name="Amaro F."/>
            <person name="Zusman T."/>
            <person name="Lifshitz Z."/>
            <person name="Cohen O."/>
            <person name="Gilbert J.A."/>
            <person name="Pupko T."/>
            <person name="Shuman H.A."/>
            <person name="Segal G."/>
        </authorList>
    </citation>
    <scope>NUCLEOTIDE SEQUENCE [LARGE SCALE GENOMIC DNA]</scope>
    <source>
        <strain evidence="2 3">ATCC 49505</strain>
    </source>
</reference>
<dbReference type="InterPro" id="IPR052164">
    <property type="entry name" value="Anthracycline_SecMetBiosynth"/>
</dbReference>
<dbReference type="InterPro" id="IPR004360">
    <property type="entry name" value="Glyas_Fos-R_dOase_dom"/>
</dbReference>
<dbReference type="Gene3D" id="3.10.180.10">
    <property type="entry name" value="2,3-Dihydroxybiphenyl 1,2-Dioxygenase, domain 1"/>
    <property type="match status" value="1"/>
</dbReference>
<dbReference type="AlphaFoldDB" id="A0A0W0VJU6"/>
<keyword evidence="3" id="KW-1185">Reference proteome</keyword>
<dbReference type="Pfam" id="PF00903">
    <property type="entry name" value="Glyoxalase"/>
    <property type="match status" value="1"/>
</dbReference>
<name>A0A0W0VJU6_9GAMM</name>
<dbReference type="RefSeq" id="WP_058529690.1">
    <property type="nucleotide sequence ID" value="NZ_CAAAHZ010000010.1"/>
</dbReference>
<dbReference type="Proteomes" id="UP000054997">
    <property type="component" value="Unassembled WGS sequence"/>
</dbReference>
<organism evidence="2 3">
    <name type="scientific">Legionella londiniensis</name>
    <dbReference type="NCBI Taxonomy" id="45068"/>
    <lineage>
        <taxon>Bacteria</taxon>
        <taxon>Pseudomonadati</taxon>
        <taxon>Pseudomonadota</taxon>
        <taxon>Gammaproteobacteria</taxon>
        <taxon>Legionellales</taxon>
        <taxon>Legionellaceae</taxon>
        <taxon>Legionella</taxon>
    </lineage>
</organism>
<evidence type="ECO:0000313" key="2">
    <source>
        <dbReference type="EMBL" id="KTD20356.1"/>
    </source>
</evidence>
<comment type="caution">
    <text evidence="2">The sequence shown here is derived from an EMBL/GenBank/DDBJ whole genome shotgun (WGS) entry which is preliminary data.</text>
</comment>
<feature type="domain" description="VOC" evidence="1">
    <location>
        <begin position="10"/>
        <end position="124"/>
    </location>
</feature>
<dbReference type="InterPro" id="IPR037523">
    <property type="entry name" value="VOC_core"/>
</dbReference>
<dbReference type="PATRIC" id="fig|45068.5.peg.1855"/>